<dbReference type="PIRSF" id="PIRSF006404">
    <property type="entry name" value="UCP006404_Pept_M50_CBS"/>
    <property type="match status" value="1"/>
</dbReference>
<evidence type="ECO:0000313" key="20">
    <source>
        <dbReference type="EMBL" id="SDQ83979.1"/>
    </source>
</evidence>
<evidence type="ECO:0000256" key="6">
    <source>
        <dbReference type="ARBA" id="ARBA00022723"/>
    </source>
</evidence>
<dbReference type="PANTHER" id="PTHR39188">
    <property type="entry name" value="MEMBRANE-ASSOCIATED ZINC METALLOPROTEASE M50B"/>
    <property type="match status" value="1"/>
</dbReference>
<reference evidence="20" key="2">
    <citation type="submission" date="2016-10" db="EMBL/GenBank/DDBJ databases">
        <authorList>
            <person name="de Groot N.N."/>
        </authorList>
    </citation>
    <scope>NUCLEOTIDE SEQUENCE [LARGE SCALE GENOMIC DNA]</scope>
    <source>
        <strain evidence="20">CGMCC 1.12397</strain>
    </source>
</reference>
<dbReference type="PROSITE" id="PS51371">
    <property type="entry name" value="CBS"/>
    <property type="match status" value="2"/>
</dbReference>
<dbReference type="SUPFAM" id="SSF54631">
    <property type="entry name" value="CBS-domain pair"/>
    <property type="match status" value="1"/>
</dbReference>
<feature type="transmembrane region" description="Helical" evidence="14">
    <location>
        <begin position="52"/>
        <end position="78"/>
    </location>
</feature>
<evidence type="ECO:0000313" key="19">
    <source>
        <dbReference type="EMBL" id="RDI71615.1"/>
    </source>
</evidence>
<comment type="similarity">
    <text evidence="2 14">Belongs to the peptidase M50B family.</text>
</comment>
<reference evidence="21" key="1">
    <citation type="submission" date="2016-10" db="EMBL/GenBank/DDBJ databases">
        <authorList>
            <person name="Varghese N."/>
            <person name="Submissions S."/>
        </authorList>
    </citation>
    <scope>NUCLEOTIDE SEQUENCE [LARGE SCALE GENOMIC DNA]</scope>
    <source>
        <strain evidence="21">CGMCC 1.12397</strain>
    </source>
</reference>
<reference evidence="19 22" key="3">
    <citation type="submission" date="2018-07" db="EMBL/GenBank/DDBJ databases">
        <title>Genome sequence of extremly halophilic archaeon Halopelagius longus strain BC12-B1.</title>
        <authorList>
            <person name="Zhang X."/>
        </authorList>
    </citation>
    <scope>NUCLEOTIDE SEQUENCE [LARGE SCALE GENOMIC DNA]</scope>
    <source>
        <strain evidence="19 22">BC12-B1</strain>
    </source>
</reference>
<feature type="transmembrane region" description="Helical" evidence="14">
    <location>
        <begin position="90"/>
        <end position="109"/>
    </location>
</feature>
<keyword evidence="12 17" id="KW-0129">CBS domain</keyword>
<evidence type="ECO:0000256" key="11">
    <source>
        <dbReference type="ARBA" id="ARBA00023049"/>
    </source>
</evidence>
<dbReference type="GO" id="GO:0005886">
    <property type="term" value="C:plasma membrane"/>
    <property type="evidence" value="ECO:0007669"/>
    <property type="project" value="UniProtKB-SubCell"/>
</dbReference>
<feature type="transmembrane region" description="Helical" evidence="14">
    <location>
        <begin position="204"/>
        <end position="231"/>
    </location>
</feature>
<evidence type="ECO:0000256" key="10">
    <source>
        <dbReference type="ARBA" id="ARBA00022989"/>
    </source>
</evidence>
<evidence type="ECO:0000313" key="21">
    <source>
        <dbReference type="Proteomes" id="UP000199289"/>
    </source>
</evidence>
<dbReference type="InterPro" id="IPR016483">
    <property type="entry name" value="UCP006404_Pept_M50_CBS"/>
</dbReference>
<dbReference type="Gene3D" id="3.10.580.10">
    <property type="entry name" value="CBS-domain"/>
    <property type="match status" value="2"/>
</dbReference>
<evidence type="ECO:0000256" key="12">
    <source>
        <dbReference type="ARBA" id="ARBA00023122"/>
    </source>
</evidence>
<feature type="domain" description="CBS" evidence="18">
    <location>
        <begin position="253"/>
        <end position="310"/>
    </location>
</feature>
<dbReference type="EMBL" id="FNKQ01000003">
    <property type="protein sequence ID" value="SDQ83979.1"/>
    <property type="molecule type" value="Genomic_DNA"/>
</dbReference>
<proteinExistence type="inferred from homology"/>
<dbReference type="InterPro" id="IPR000644">
    <property type="entry name" value="CBS_dom"/>
</dbReference>
<dbReference type="InterPro" id="IPR046342">
    <property type="entry name" value="CBS_dom_sf"/>
</dbReference>
<evidence type="ECO:0000256" key="1">
    <source>
        <dbReference type="ARBA" id="ARBA00004651"/>
    </source>
</evidence>
<evidence type="ECO:0000256" key="3">
    <source>
        <dbReference type="ARBA" id="ARBA00022475"/>
    </source>
</evidence>
<dbReference type="OrthoDB" id="12044at2157"/>
<keyword evidence="5 14" id="KW-0812">Transmembrane</keyword>
<keyword evidence="6 14" id="KW-0479">Metal-binding</keyword>
<evidence type="ECO:0000313" key="22">
    <source>
        <dbReference type="Proteomes" id="UP000255421"/>
    </source>
</evidence>
<keyword evidence="22" id="KW-1185">Reference proteome</keyword>
<keyword evidence="8 14" id="KW-0378">Hydrolase</keyword>
<keyword evidence="9 14" id="KW-0862">Zinc</keyword>
<feature type="transmembrane region" description="Helical" evidence="14">
    <location>
        <begin position="121"/>
        <end position="140"/>
    </location>
</feature>
<keyword evidence="4 14" id="KW-0645">Protease</keyword>
<evidence type="ECO:0000256" key="16">
    <source>
        <dbReference type="PIRSR" id="PIRSR006404-2"/>
    </source>
</evidence>
<feature type="binding site" evidence="16">
    <location>
        <position position="83"/>
    </location>
    <ligand>
        <name>Zn(2+)</name>
        <dbReference type="ChEBI" id="CHEBI:29105"/>
        <note>catalytic</note>
    </ligand>
</feature>
<dbReference type="AlphaFoldDB" id="A0A1H1E674"/>
<evidence type="ECO:0000256" key="4">
    <source>
        <dbReference type="ARBA" id="ARBA00022670"/>
    </source>
</evidence>
<dbReference type="CDD" id="cd06164">
    <property type="entry name" value="S2P-M50_SpoIVFB_CBS"/>
    <property type="match status" value="1"/>
</dbReference>
<protein>
    <recommendedName>
        <fullName evidence="14">Zinc metalloprotease</fullName>
    </recommendedName>
</protein>
<evidence type="ECO:0000256" key="14">
    <source>
        <dbReference type="PIRNR" id="PIRNR006404"/>
    </source>
</evidence>
<evidence type="ECO:0000256" key="15">
    <source>
        <dbReference type="PIRSR" id="PIRSR006404-1"/>
    </source>
</evidence>
<dbReference type="RefSeq" id="WP_092538245.1">
    <property type="nucleotide sequence ID" value="NZ_FNKQ01000003.1"/>
</dbReference>
<feature type="binding site" evidence="16">
    <location>
        <position position="79"/>
    </location>
    <ligand>
        <name>Zn(2+)</name>
        <dbReference type="ChEBI" id="CHEBI:29105"/>
        <note>catalytic</note>
    </ligand>
</feature>
<dbReference type="PANTHER" id="PTHR39188:SF3">
    <property type="entry name" value="STAGE IV SPORULATION PROTEIN FB"/>
    <property type="match status" value="1"/>
</dbReference>
<dbReference type="GO" id="GO:0008237">
    <property type="term" value="F:metallopeptidase activity"/>
    <property type="evidence" value="ECO:0007669"/>
    <property type="project" value="UniProtKB-UniRule"/>
</dbReference>
<keyword evidence="13 14" id="KW-0472">Membrane</keyword>
<evidence type="ECO:0000256" key="2">
    <source>
        <dbReference type="ARBA" id="ARBA00007931"/>
    </source>
</evidence>
<keyword evidence="10 14" id="KW-1133">Transmembrane helix</keyword>
<name>A0A1H1E674_9EURY</name>
<comment type="subcellular location">
    <subcellularLocation>
        <location evidence="1 14">Cell membrane</location>
        <topology evidence="1 14">Multi-pass membrane protein</topology>
    </subcellularLocation>
</comment>
<feature type="active site" evidence="15">
    <location>
        <position position="80"/>
    </location>
</feature>
<dbReference type="SMART" id="SM00116">
    <property type="entry name" value="CBS"/>
    <property type="match status" value="2"/>
</dbReference>
<dbReference type="EMBL" id="QQST01000001">
    <property type="protein sequence ID" value="RDI71615.1"/>
    <property type="molecule type" value="Genomic_DNA"/>
</dbReference>
<sequence>MRGIRIGSVFGIPIKLDVTFLLVLPLFAWLIGSDVEQLVGAINGVFGVGIDAAGLTAGTTPWILGTAAALGLFACVLLHEFGHSLVAMHYGYEIDSITLWLFGGVASFAEMPEDWKQELAIAVAGPIVSVLLGVASYAAFLGVPDAIPSARFVLGYLALTNVLLAVFNMLPGFPMDGGRVLRALLARTRPHARATQIAAEVGKVFAFVLGIVGLFSNLFLVALAFFIYIGASSEAQQTVMKAAFQDVAVRDIMTPRERLDTIDERASVAELMDRMFTERHTGYPVMRNGRLVGMVTLNDARTVNEVERDAYRVEDVMSNDLQTISPDADAMDAIGTMQERDVGRLPVVNDEGELVGLISRSDLVTAFNIIQSRGSLPSIRSRDPTDVVEAR</sequence>
<dbReference type="Pfam" id="PF02163">
    <property type="entry name" value="Peptidase_M50"/>
    <property type="match status" value="2"/>
</dbReference>
<evidence type="ECO:0000256" key="13">
    <source>
        <dbReference type="ARBA" id="ARBA00023136"/>
    </source>
</evidence>
<dbReference type="CDD" id="cd04801">
    <property type="entry name" value="CBS_pair_peptidase_M50"/>
    <property type="match status" value="1"/>
</dbReference>
<dbReference type="GO" id="GO:0006508">
    <property type="term" value="P:proteolysis"/>
    <property type="evidence" value="ECO:0007669"/>
    <property type="project" value="UniProtKB-KW"/>
</dbReference>
<accession>A0A1H1E674</accession>
<dbReference type="GO" id="GO:0046872">
    <property type="term" value="F:metal ion binding"/>
    <property type="evidence" value="ECO:0007669"/>
    <property type="project" value="UniProtKB-UniRule"/>
</dbReference>
<dbReference type="Proteomes" id="UP000199289">
    <property type="component" value="Unassembled WGS sequence"/>
</dbReference>
<keyword evidence="11 14" id="KW-0482">Metalloprotease</keyword>
<dbReference type="Pfam" id="PF00571">
    <property type="entry name" value="CBS"/>
    <property type="match status" value="2"/>
</dbReference>
<keyword evidence="3 14" id="KW-1003">Cell membrane</keyword>
<gene>
    <name evidence="19" type="ORF">DWB78_07685</name>
    <name evidence="20" type="ORF">SAMN05216278_2744</name>
</gene>
<evidence type="ECO:0000259" key="18">
    <source>
        <dbReference type="PROSITE" id="PS51371"/>
    </source>
</evidence>
<keyword evidence="7" id="KW-0677">Repeat</keyword>
<feature type="transmembrane region" description="Helical" evidence="14">
    <location>
        <begin position="152"/>
        <end position="170"/>
    </location>
</feature>
<dbReference type="InterPro" id="IPR008915">
    <property type="entry name" value="Peptidase_M50"/>
</dbReference>
<evidence type="ECO:0000256" key="8">
    <source>
        <dbReference type="ARBA" id="ARBA00022801"/>
    </source>
</evidence>
<feature type="domain" description="CBS" evidence="18">
    <location>
        <begin position="317"/>
        <end position="376"/>
    </location>
</feature>
<feature type="binding site" evidence="16">
    <location>
        <position position="176"/>
    </location>
    <ligand>
        <name>Zn(2+)</name>
        <dbReference type="ChEBI" id="CHEBI:29105"/>
        <note>catalytic</note>
    </ligand>
</feature>
<evidence type="ECO:0000256" key="5">
    <source>
        <dbReference type="ARBA" id="ARBA00022692"/>
    </source>
</evidence>
<dbReference type="Proteomes" id="UP000255421">
    <property type="component" value="Unassembled WGS sequence"/>
</dbReference>
<evidence type="ECO:0000256" key="9">
    <source>
        <dbReference type="ARBA" id="ARBA00022833"/>
    </source>
</evidence>
<feature type="transmembrane region" description="Helical" evidence="14">
    <location>
        <begin position="12"/>
        <end position="32"/>
    </location>
</feature>
<evidence type="ECO:0000256" key="7">
    <source>
        <dbReference type="ARBA" id="ARBA00022737"/>
    </source>
</evidence>
<comment type="cofactor">
    <cofactor evidence="14 16">
        <name>Zn(2+)</name>
        <dbReference type="ChEBI" id="CHEBI:29105"/>
    </cofactor>
    <text evidence="14 16">Binds 1 zinc ion per subunit.</text>
</comment>
<organism evidence="20 21">
    <name type="scientific">Halopelagius longus</name>
    <dbReference type="NCBI Taxonomy" id="1236180"/>
    <lineage>
        <taxon>Archaea</taxon>
        <taxon>Methanobacteriati</taxon>
        <taxon>Methanobacteriota</taxon>
        <taxon>Stenosarchaea group</taxon>
        <taxon>Halobacteria</taxon>
        <taxon>Halobacteriales</taxon>
        <taxon>Haloferacaceae</taxon>
    </lineage>
</organism>
<evidence type="ECO:0000256" key="17">
    <source>
        <dbReference type="PROSITE-ProRule" id="PRU00703"/>
    </source>
</evidence>